<dbReference type="Proteomes" id="UP000191612">
    <property type="component" value="Unassembled WGS sequence"/>
</dbReference>
<evidence type="ECO:0000259" key="1">
    <source>
        <dbReference type="PROSITE" id="PS50097"/>
    </source>
</evidence>
<comment type="caution">
    <text evidence="2">The sequence shown here is derived from an EMBL/GenBank/DDBJ whole genome shotgun (WGS) entry which is preliminary data.</text>
</comment>
<dbReference type="InterPro" id="IPR011333">
    <property type="entry name" value="SKP1/BTB/POZ_sf"/>
</dbReference>
<dbReference type="AlphaFoldDB" id="A0A1V6RJ54"/>
<dbReference type="Gene3D" id="3.30.710.10">
    <property type="entry name" value="Potassium Channel Kv1.1, Chain A"/>
    <property type="match status" value="2"/>
</dbReference>
<feature type="domain" description="BTB" evidence="1">
    <location>
        <begin position="175"/>
        <end position="244"/>
    </location>
</feature>
<dbReference type="PROSITE" id="PS50097">
    <property type="entry name" value="BTB"/>
    <property type="match status" value="2"/>
</dbReference>
<dbReference type="InterPro" id="IPR000210">
    <property type="entry name" value="BTB/POZ_dom"/>
</dbReference>
<reference evidence="3" key="1">
    <citation type="journal article" date="2017" name="Nat. Microbiol.">
        <title>Global analysis of biosynthetic gene clusters reveals vast potential of secondary metabolite production in Penicillium species.</title>
        <authorList>
            <person name="Nielsen J.C."/>
            <person name="Grijseels S."/>
            <person name="Prigent S."/>
            <person name="Ji B."/>
            <person name="Dainat J."/>
            <person name="Nielsen K.F."/>
            <person name="Frisvad J.C."/>
            <person name="Workman M."/>
            <person name="Nielsen J."/>
        </authorList>
    </citation>
    <scope>NUCLEOTIDE SEQUENCE [LARGE SCALE GENOMIC DNA]</scope>
    <source>
        <strain evidence="3">IBT 29525</strain>
    </source>
</reference>
<evidence type="ECO:0000313" key="2">
    <source>
        <dbReference type="EMBL" id="OQE01459.1"/>
    </source>
</evidence>
<dbReference type="PANTHER" id="PTHR47843">
    <property type="entry name" value="BTB DOMAIN-CONTAINING PROTEIN-RELATED"/>
    <property type="match status" value="1"/>
</dbReference>
<protein>
    <recommendedName>
        <fullName evidence="1">BTB domain-containing protein</fullName>
    </recommendedName>
</protein>
<dbReference type="Pfam" id="PF00651">
    <property type="entry name" value="BTB"/>
    <property type="match status" value="2"/>
</dbReference>
<proteinExistence type="predicted"/>
<gene>
    <name evidence="2" type="ORF">PENSOL_c004G00655</name>
</gene>
<organism evidence="2 3">
    <name type="scientific">Penicillium solitum</name>
    <dbReference type="NCBI Taxonomy" id="60172"/>
    <lineage>
        <taxon>Eukaryota</taxon>
        <taxon>Fungi</taxon>
        <taxon>Dikarya</taxon>
        <taxon>Ascomycota</taxon>
        <taxon>Pezizomycotina</taxon>
        <taxon>Eurotiomycetes</taxon>
        <taxon>Eurotiomycetidae</taxon>
        <taxon>Eurotiales</taxon>
        <taxon>Aspergillaceae</taxon>
        <taxon>Penicillium</taxon>
    </lineage>
</organism>
<dbReference type="CDD" id="cd18186">
    <property type="entry name" value="BTB_POZ_ZBTB_KLHL-like"/>
    <property type="match status" value="2"/>
</dbReference>
<feature type="domain" description="BTB" evidence="1">
    <location>
        <begin position="18"/>
        <end position="83"/>
    </location>
</feature>
<evidence type="ECO:0000313" key="3">
    <source>
        <dbReference type="Proteomes" id="UP000191612"/>
    </source>
</evidence>
<dbReference type="EMBL" id="MDYO01000004">
    <property type="protein sequence ID" value="OQE01459.1"/>
    <property type="molecule type" value="Genomic_DNA"/>
</dbReference>
<dbReference type="STRING" id="60172.A0A1V6RJ54"/>
<dbReference type="SUPFAM" id="SSF54695">
    <property type="entry name" value="POZ domain"/>
    <property type="match status" value="2"/>
</dbReference>
<name>A0A1V6RJ54_9EURO</name>
<sequence>MAPNYGNSEDNVTKIQGPAVKITVGASKEPFHVHESVLCTSSHFFKAAMSGSWMESKEHTIELPEDDPKAFSIYSHWLYFAKIPGILEAAKQGESANKSAQEYYDLVSAYVLGDKLLDAQFQNSVIDAIIDTCSKADSKDGKVYFPDANAVSYAYSNTTKFSKIREMLVDLIQGPTLTIIVGASKEPFQVHESIICTSSLFFKKAMSGSRKESKEHTLELPEDDPQVFALYSHWLYFSTIPVVVERVAKKKLPESSAREYNDLIKAYLLGDKLLDTNFQNSVIDAIIEQSTTTNPDEQRYYPGEDAVKHVYHNTTESATIRKLLVDMYVDTAAPNWLHGELPKEFLYSVTEGLMKKRVSSCNPIKASKYHVQPSSN</sequence>
<keyword evidence="3" id="KW-1185">Reference proteome</keyword>
<dbReference type="PANTHER" id="PTHR47843:SF2">
    <property type="entry name" value="BTB DOMAIN-CONTAINING PROTEIN"/>
    <property type="match status" value="1"/>
</dbReference>
<accession>A0A1V6RJ54</accession>